<dbReference type="InterPro" id="IPR036259">
    <property type="entry name" value="MFS_trans_sf"/>
</dbReference>
<dbReference type="Proteomes" id="UP000749040">
    <property type="component" value="Unassembled WGS sequence"/>
</dbReference>
<keyword evidence="2" id="KW-0472">Membrane</keyword>
<comment type="caution">
    <text evidence="3">The sequence shown here is derived from an EMBL/GenBank/DDBJ whole genome shotgun (WGS) entry which is preliminary data.</text>
</comment>
<dbReference type="PANTHER" id="PTHR23542:SF1">
    <property type="entry name" value="MAJOR FACILITATOR SUPERFAMILY (MFS) PROFILE DOMAIN-CONTAINING PROTEIN"/>
    <property type="match status" value="1"/>
</dbReference>
<feature type="transmembrane region" description="Helical" evidence="2">
    <location>
        <begin position="335"/>
        <end position="359"/>
    </location>
</feature>
<feature type="transmembrane region" description="Helical" evidence="2">
    <location>
        <begin position="17"/>
        <end position="39"/>
    </location>
</feature>
<organism evidence="3 4">
    <name type="scientific">Actinacidiphila acididurans</name>
    <dbReference type="NCBI Taxonomy" id="2784346"/>
    <lineage>
        <taxon>Bacteria</taxon>
        <taxon>Bacillati</taxon>
        <taxon>Actinomycetota</taxon>
        <taxon>Actinomycetes</taxon>
        <taxon>Kitasatosporales</taxon>
        <taxon>Streptomycetaceae</taxon>
        <taxon>Actinacidiphila</taxon>
    </lineage>
</organism>
<accession>A0ABS2U1E7</accession>
<feature type="transmembrane region" description="Helical" evidence="2">
    <location>
        <begin position="243"/>
        <end position="266"/>
    </location>
</feature>
<name>A0ABS2U1E7_9ACTN</name>
<feature type="transmembrane region" description="Helical" evidence="2">
    <location>
        <begin position="302"/>
        <end position="323"/>
    </location>
</feature>
<dbReference type="InterPro" id="IPR011701">
    <property type="entry name" value="MFS"/>
</dbReference>
<dbReference type="Pfam" id="PF07690">
    <property type="entry name" value="MFS_1"/>
    <property type="match status" value="1"/>
</dbReference>
<feature type="transmembrane region" description="Helical" evidence="2">
    <location>
        <begin position="213"/>
        <end position="237"/>
    </location>
</feature>
<keyword evidence="4" id="KW-1185">Reference proteome</keyword>
<dbReference type="PANTHER" id="PTHR23542">
    <property type="match status" value="1"/>
</dbReference>
<feature type="transmembrane region" description="Helical" evidence="2">
    <location>
        <begin position="45"/>
        <end position="67"/>
    </location>
</feature>
<feature type="transmembrane region" description="Helical" evidence="2">
    <location>
        <begin position="169"/>
        <end position="192"/>
    </location>
</feature>
<evidence type="ECO:0000256" key="2">
    <source>
        <dbReference type="SAM" id="Phobius"/>
    </source>
</evidence>
<keyword evidence="2" id="KW-0812">Transmembrane</keyword>
<dbReference type="EMBL" id="JADKYB010000025">
    <property type="protein sequence ID" value="MBM9509410.1"/>
    <property type="molecule type" value="Genomic_DNA"/>
</dbReference>
<feature type="transmembrane region" description="Helical" evidence="2">
    <location>
        <begin position="278"/>
        <end position="296"/>
    </location>
</feature>
<reference evidence="3 4" key="1">
    <citation type="submission" date="2021-01" db="EMBL/GenBank/DDBJ databases">
        <title>Streptomyces acididurans sp. nov., isolated from a peat swamp forest soil.</title>
        <authorList>
            <person name="Chantavorakit T."/>
            <person name="Duangmal K."/>
        </authorList>
    </citation>
    <scope>NUCLEOTIDE SEQUENCE [LARGE SCALE GENOMIC DNA]</scope>
    <source>
        <strain evidence="3 4">KK5PA1</strain>
    </source>
</reference>
<evidence type="ECO:0000313" key="3">
    <source>
        <dbReference type="EMBL" id="MBM9509410.1"/>
    </source>
</evidence>
<keyword evidence="2" id="KW-1133">Transmembrane helix</keyword>
<dbReference type="CDD" id="cd06174">
    <property type="entry name" value="MFS"/>
    <property type="match status" value="1"/>
</dbReference>
<protein>
    <submittedName>
        <fullName evidence="3">MFS transporter</fullName>
    </submittedName>
</protein>
<evidence type="ECO:0000313" key="4">
    <source>
        <dbReference type="Proteomes" id="UP000749040"/>
    </source>
</evidence>
<evidence type="ECO:0000256" key="1">
    <source>
        <dbReference type="SAM" id="MobiDB-lite"/>
    </source>
</evidence>
<dbReference type="Gene3D" id="1.20.1250.20">
    <property type="entry name" value="MFS general substrate transporter like domains"/>
    <property type="match status" value="1"/>
</dbReference>
<feature type="transmembrane region" description="Helical" evidence="2">
    <location>
        <begin position="365"/>
        <end position="389"/>
    </location>
</feature>
<dbReference type="RefSeq" id="WP_205362438.1">
    <property type="nucleotide sequence ID" value="NZ_JADKYB010000025.1"/>
</dbReference>
<sequence>MASGYGDLLRTPYAARLLGGTLLGRLPNAMAALAVVLFLRSQGAGYGLAGTLSALYGLAVAVGQPLLGRMVDRRGQPRVMTGAALLSAAGFVLLAVTGPSPLPLAVLAVVLAGVATPPLEGGLRALWPTVLGEAERVQKAYALDAAAQEVLFTVGPLLVSAAVAAVSQAAAVVLTGALCVAGTLVVVTALPSRQWRAERREAHWLGALRSRGLAVLLAACFFLGIALGAISLAAVAYGDAHGGGPVAAVLLAANGAGALAGGLAYGARQWDSVPERRLRALSVGLAVCYPPLLLVPGVLWTALLAALAGIFLAPTLACGFLVVDRHAPAGTVTEAFSWVVTAVGVGAALGTAAAGLAAQHGGARAGFAVAAAGGAVACAVLLSTGRILTPPNLESRPEKDRNGALQPRFSTTHQA</sequence>
<proteinExistence type="predicted"/>
<gene>
    <name evidence="3" type="ORF">ITX44_33660</name>
</gene>
<feature type="region of interest" description="Disordered" evidence="1">
    <location>
        <begin position="391"/>
        <end position="415"/>
    </location>
</feature>
<dbReference type="SUPFAM" id="SSF103473">
    <property type="entry name" value="MFS general substrate transporter"/>
    <property type="match status" value="1"/>
</dbReference>